<sequence>MLFYRGHFFSLRWRLSPGSKVLHLDFSSFKSSIDNLHETKQATQKYNR</sequence>
<reference evidence="1" key="1">
    <citation type="submission" date="2022-03" db="EMBL/GenBank/DDBJ databases">
        <authorList>
            <person name="Sayadi A."/>
        </authorList>
    </citation>
    <scope>NUCLEOTIDE SEQUENCE</scope>
</reference>
<proteinExistence type="predicted"/>
<gene>
    <name evidence="1" type="ORF">ACAOBT_LOCUS13499</name>
</gene>
<protein>
    <submittedName>
        <fullName evidence="1">Uncharacterized protein</fullName>
    </submittedName>
</protein>
<keyword evidence="2" id="KW-1185">Reference proteome</keyword>
<accession>A0A9P0PBI9</accession>
<organism evidence="1 2">
    <name type="scientific">Acanthoscelides obtectus</name>
    <name type="common">Bean weevil</name>
    <name type="synonym">Bruchus obtectus</name>
    <dbReference type="NCBI Taxonomy" id="200917"/>
    <lineage>
        <taxon>Eukaryota</taxon>
        <taxon>Metazoa</taxon>
        <taxon>Ecdysozoa</taxon>
        <taxon>Arthropoda</taxon>
        <taxon>Hexapoda</taxon>
        <taxon>Insecta</taxon>
        <taxon>Pterygota</taxon>
        <taxon>Neoptera</taxon>
        <taxon>Endopterygota</taxon>
        <taxon>Coleoptera</taxon>
        <taxon>Polyphaga</taxon>
        <taxon>Cucujiformia</taxon>
        <taxon>Chrysomeloidea</taxon>
        <taxon>Chrysomelidae</taxon>
        <taxon>Bruchinae</taxon>
        <taxon>Bruchini</taxon>
        <taxon>Acanthoscelides</taxon>
    </lineage>
</organism>
<dbReference type="AlphaFoldDB" id="A0A9P0PBI9"/>
<evidence type="ECO:0000313" key="1">
    <source>
        <dbReference type="EMBL" id="CAH1979552.1"/>
    </source>
</evidence>
<evidence type="ECO:0000313" key="2">
    <source>
        <dbReference type="Proteomes" id="UP001152888"/>
    </source>
</evidence>
<dbReference type="Proteomes" id="UP001152888">
    <property type="component" value="Unassembled WGS sequence"/>
</dbReference>
<name>A0A9P0PBI9_ACAOB</name>
<comment type="caution">
    <text evidence="1">The sequence shown here is derived from an EMBL/GenBank/DDBJ whole genome shotgun (WGS) entry which is preliminary data.</text>
</comment>
<dbReference type="EMBL" id="CAKOFQ010006881">
    <property type="protein sequence ID" value="CAH1979552.1"/>
    <property type="molecule type" value="Genomic_DNA"/>
</dbReference>